<dbReference type="Proteomes" id="UP000031972">
    <property type="component" value="Unassembled WGS sequence"/>
</dbReference>
<evidence type="ECO:0000313" key="2">
    <source>
        <dbReference type="Proteomes" id="UP000031972"/>
    </source>
</evidence>
<keyword evidence="2" id="KW-1185">Reference proteome</keyword>
<comment type="caution">
    <text evidence="1">The sequence shown here is derived from an EMBL/GenBank/DDBJ whole genome shotgun (WGS) entry which is preliminary data.</text>
</comment>
<proteinExistence type="predicted"/>
<protein>
    <submittedName>
        <fullName evidence="1">Uncharacterized protein</fullName>
    </submittedName>
</protein>
<organism evidence="1 2">
    <name type="scientific">Jeotgalibacillus campisalis</name>
    <dbReference type="NCBI Taxonomy" id="220754"/>
    <lineage>
        <taxon>Bacteria</taxon>
        <taxon>Bacillati</taxon>
        <taxon>Bacillota</taxon>
        <taxon>Bacilli</taxon>
        <taxon>Bacillales</taxon>
        <taxon>Caryophanaceae</taxon>
        <taxon>Jeotgalibacillus</taxon>
    </lineage>
</organism>
<sequence>MLIARRGSSALCRNLRLEWQALSASLLDFLFKGKFFGRLYLLEKDR</sequence>
<name>A0A0C2VI86_9BACL</name>
<dbReference type="EMBL" id="JXRR01000012">
    <property type="protein sequence ID" value="KIL48562.1"/>
    <property type="molecule type" value="Genomic_DNA"/>
</dbReference>
<evidence type="ECO:0000313" key="1">
    <source>
        <dbReference type="EMBL" id="KIL48562.1"/>
    </source>
</evidence>
<gene>
    <name evidence="1" type="ORF">KR50_13350</name>
</gene>
<reference evidence="1 2" key="1">
    <citation type="submission" date="2015-01" db="EMBL/GenBank/DDBJ databases">
        <title>Jeotgalibacillus campisalis genome sequencing.</title>
        <authorList>
            <person name="Goh K.M."/>
            <person name="Chan K.-G."/>
            <person name="Yaakop A.S."/>
            <person name="Ee R."/>
            <person name="Gan H.M."/>
            <person name="Chan C.S."/>
        </authorList>
    </citation>
    <scope>NUCLEOTIDE SEQUENCE [LARGE SCALE GENOMIC DNA]</scope>
    <source>
        <strain evidence="1 2">SF-57</strain>
    </source>
</reference>
<accession>A0A0C2VI86</accession>
<dbReference type="AlphaFoldDB" id="A0A0C2VI86"/>